<dbReference type="AlphaFoldDB" id="A0A4S4NAR3"/>
<evidence type="ECO:0000256" key="1">
    <source>
        <dbReference type="ARBA" id="ARBA00022679"/>
    </source>
</evidence>
<dbReference type="EMBL" id="SRSF01000009">
    <property type="protein sequence ID" value="THH36444.1"/>
    <property type="molecule type" value="Genomic_DNA"/>
</dbReference>
<dbReference type="PANTHER" id="PTHR43877:SF1">
    <property type="entry name" value="ACETYLTRANSFERASE"/>
    <property type="match status" value="1"/>
</dbReference>
<gene>
    <name evidence="4" type="ORF">E4021_15300</name>
</gene>
<protein>
    <submittedName>
        <fullName evidence="4">GNAT family N-acetyltransferase</fullName>
    </submittedName>
</protein>
<dbReference type="SUPFAM" id="SSF55729">
    <property type="entry name" value="Acyl-CoA N-acyltransferases (Nat)"/>
    <property type="match status" value="1"/>
</dbReference>
<dbReference type="PANTHER" id="PTHR43877">
    <property type="entry name" value="AMINOALKYLPHOSPHONATE N-ACETYLTRANSFERASE-RELATED-RELATED"/>
    <property type="match status" value="1"/>
</dbReference>
<accession>A0A4S4NAR3</accession>
<organism evidence="4 5">
    <name type="scientific">Neolewinella litorea</name>
    <dbReference type="NCBI Taxonomy" id="2562452"/>
    <lineage>
        <taxon>Bacteria</taxon>
        <taxon>Pseudomonadati</taxon>
        <taxon>Bacteroidota</taxon>
        <taxon>Saprospiria</taxon>
        <taxon>Saprospirales</taxon>
        <taxon>Lewinellaceae</taxon>
        <taxon>Neolewinella</taxon>
    </lineage>
</organism>
<keyword evidence="5" id="KW-1185">Reference proteome</keyword>
<keyword evidence="1 4" id="KW-0808">Transferase</keyword>
<dbReference type="GO" id="GO:0016747">
    <property type="term" value="F:acyltransferase activity, transferring groups other than amino-acyl groups"/>
    <property type="evidence" value="ECO:0007669"/>
    <property type="project" value="InterPro"/>
</dbReference>
<dbReference type="Gene3D" id="3.40.630.30">
    <property type="match status" value="1"/>
</dbReference>
<dbReference type="InterPro" id="IPR050832">
    <property type="entry name" value="Bact_Acetyltransf"/>
</dbReference>
<dbReference type="Pfam" id="PF00583">
    <property type="entry name" value="Acetyltransf_1"/>
    <property type="match status" value="1"/>
</dbReference>
<dbReference type="InterPro" id="IPR016181">
    <property type="entry name" value="Acyl_CoA_acyltransferase"/>
</dbReference>
<feature type="domain" description="N-acetyltransferase" evidence="3">
    <location>
        <begin position="6"/>
        <end position="179"/>
    </location>
</feature>
<proteinExistence type="predicted"/>
<evidence type="ECO:0000256" key="2">
    <source>
        <dbReference type="ARBA" id="ARBA00023315"/>
    </source>
</evidence>
<dbReference type="InterPro" id="IPR000182">
    <property type="entry name" value="GNAT_dom"/>
</dbReference>
<sequence length="182" mass="20591">MLQSNLRYRSATPFDAPRIAQLHARSWRENYRGAMTDTFLDQEARADRLAVWTRRFSDDDPRMRVLLAEEGKILVGFCCLYLDEEPEDGTLLDNLHVHANYHGRGVGKQLMHWAAETVLAYDPAGKLYLWVLEQNTPARRVYAALGGHVGRCEHRGLPGTGPGGAPALAVHFDPRNLLERTR</sequence>
<evidence type="ECO:0000259" key="3">
    <source>
        <dbReference type="PROSITE" id="PS51186"/>
    </source>
</evidence>
<dbReference type="CDD" id="cd04301">
    <property type="entry name" value="NAT_SF"/>
    <property type="match status" value="1"/>
</dbReference>
<comment type="caution">
    <text evidence="4">The sequence shown here is derived from an EMBL/GenBank/DDBJ whole genome shotgun (WGS) entry which is preliminary data.</text>
</comment>
<keyword evidence="2" id="KW-0012">Acyltransferase</keyword>
<reference evidence="4 5" key="1">
    <citation type="submission" date="2019-04" db="EMBL/GenBank/DDBJ databases">
        <title>Lewinella litorea sp. nov., isolated from a marine sand.</title>
        <authorList>
            <person name="Yoon J.-H."/>
        </authorList>
    </citation>
    <scope>NUCLEOTIDE SEQUENCE [LARGE SCALE GENOMIC DNA]</scope>
    <source>
        <strain evidence="4 5">HSMS-39</strain>
    </source>
</reference>
<dbReference type="PROSITE" id="PS51186">
    <property type="entry name" value="GNAT"/>
    <property type="match status" value="1"/>
</dbReference>
<evidence type="ECO:0000313" key="4">
    <source>
        <dbReference type="EMBL" id="THH36444.1"/>
    </source>
</evidence>
<evidence type="ECO:0000313" key="5">
    <source>
        <dbReference type="Proteomes" id="UP000308528"/>
    </source>
</evidence>
<name>A0A4S4NAR3_9BACT</name>
<dbReference type="OrthoDB" id="5292888at2"/>
<dbReference type="Proteomes" id="UP000308528">
    <property type="component" value="Unassembled WGS sequence"/>
</dbReference>
<dbReference type="RefSeq" id="WP_136460247.1">
    <property type="nucleotide sequence ID" value="NZ_SRSF01000009.1"/>
</dbReference>